<name>A0A8C1J1L9_CYPCA</name>
<dbReference type="AlphaFoldDB" id="A0A8C1J1L9"/>
<keyword evidence="2" id="KW-0833">Ubl conjugation pathway</keyword>
<dbReference type="Pfam" id="PF00632">
    <property type="entry name" value="HECT"/>
    <property type="match status" value="1"/>
</dbReference>
<dbReference type="Gene3D" id="3.30.2410.10">
    <property type="entry name" value="Hect, E3 ligase catalytic domain"/>
    <property type="match status" value="1"/>
</dbReference>
<reference evidence="3" key="1">
    <citation type="submission" date="2025-08" db="UniProtKB">
        <authorList>
            <consortium name="Ensembl"/>
        </authorList>
    </citation>
    <scope>IDENTIFICATION</scope>
</reference>
<dbReference type="Ensembl" id="ENSCCRT00010028381.1">
    <property type="protein sequence ID" value="ENSCCRP00010025858.1"/>
    <property type="gene ID" value="ENSCCRG00010011139.1"/>
</dbReference>
<evidence type="ECO:0000256" key="1">
    <source>
        <dbReference type="ARBA" id="ARBA00022679"/>
    </source>
</evidence>
<protein>
    <submittedName>
        <fullName evidence="3">Uncharacterized protein</fullName>
    </submittedName>
</protein>
<dbReference type="PROSITE" id="PS50237">
    <property type="entry name" value="HECT"/>
    <property type="match status" value="1"/>
</dbReference>
<organism evidence="3 4">
    <name type="scientific">Cyprinus carpio</name>
    <name type="common">Common carp</name>
    <dbReference type="NCBI Taxonomy" id="7962"/>
    <lineage>
        <taxon>Eukaryota</taxon>
        <taxon>Metazoa</taxon>
        <taxon>Chordata</taxon>
        <taxon>Craniata</taxon>
        <taxon>Vertebrata</taxon>
        <taxon>Euteleostomi</taxon>
        <taxon>Actinopterygii</taxon>
        <taxon>Neopterygii</taxon>
        <taxon>Teleostei</taxon>
        <taxon>Ostariophysi</taxon>
        <taxon>Cypriniformes</taxon>
        <taxon>Cyprinidae</taxon>
        <taxon>Cyprininae</taxon>
        <taxon>Cyprinus</taxon>
    </lineage>
</organism>
<proteinExistence type="predicted"/>
<evidence type="ECO:0000313" key="3">
    <source>
        <dbReference type="Ensembl" id="ENSCCRP00010025858.1"/>
    </source>
</evidence>
<evidence type="ECO:0000256" key="2">
    <source>
        <dbReference type="ARBA" id="ARBA00022786"/>
    </source>
</evidence>
<dbReference type="InterPro" id="IPR035983">
    <property type="entry name" value="Hect_E3_ubiquitin_ligase"/>
</dbReference>
<sequence length="197" mass="22106">MFVLYQIMNADSEAQLQDSVAKAQAVISMAGCCRAINLRNCKQVAEELAKWYVVQRTRAVYDSFAEGLKALGVLSALREHPKQMTALFIKKDLPLTAEFMEELFKITLSEPGSNRYNVECRTVEDILVFTIGTNYVPALGFNPEPSIYFLEDNQDCTLPLASTCENIIRLPTFPKTYESFCEKMGFGIRNSPGFGFA</sequence>
<dbReference type="SUPFAM" id="SSF56204">
    <property type="entry name" value="Hect, E3 ligase catalytic domain"/>
    <property type="match status" value="1"/>
</dbReference>
<reference evidence="3" key="2">
    <citation type="submission" date="2025-09" db="UniProtKB">
        <authorList>
            <consortium name="Ensembl"/>
        </authorList>
    </citation>
    <scope>IDENTIFICATION</scope>
</reference>
<evidence type="ECO:0000313" key="4">
    <source>
        <dbReference type="Proteomes" id="UP000694427"/>
    </source>
</evidence>
<keyword evidence="4" id="KW-1185">Reference proteome</keyword>
<dbReference type="GO" id="GO:0004842">
    <property type="term" value="F:ubiquitin-protein transferase activity"/>
    <property type="evidence" value="ECO:0007669"/>
    <property type="project" value="InterPro"/>
</dbReference>
<dbReference type="InterPro" id="IPR000569">
    <property type="entry name" value="HECT_dom"/>
</dbReference>
<dbReference type="Proteomes" id="UP000694427">
    <property type="component" value="Unplaced"/>
</dbReference>
<accession>A0A8C1J1L9</accession>
<keyword evidence="1" id="KW-0808">Transferase</keyword>